<dbReference type="Pfam" id="PF20710">
    <property type="entry name" value="DUF6824"/>
    <property type="match status" value="1"/>
</dbReference>
<dbReference type="AlphaFoldDB" id="A0A7R9VKU5"/>
<sequence length="295" mass="32784">MELFPSEQMNSTPFWDGDHQRCVSPTARVPDIMKSCYSPTSVVGPAESDGIEGFPGSPLRISRNPSQNKTAAGNDHMKEDIVTKPNENDVLCGRGKGPNNHVGNRRFRELVNDYRVTYLATDSRREKGHICEAIIETIQTANPPGRFLIKSSQEGTIGWKRIEYRKAMLKTGQALREGVTKEMIGKIHNEFNADLFSSLSLLRNTGVLKPKMRLPENSTMSQIQLPSLSNLSEQCLGTDSLTFQEHQADGKKLTLKGRLMERAKTDSLSDRSSDDLSTASSLIELKNGLSWEGDD</sequence>
<gene>
    <name evidence="3" type="ORF">TDUB1175_LOCUS3318</name>
</gene>
<name>A0A7R9VKU5_9STRA</name>
<protein>
    <recommendedName>
        <fullName evidence="2">DUF6824 domain-containing protein</fullName>
    </recommendedName>
</protein>
<dbReference type="InterPro" id="IPR049227">
    <property type="entry name" value="DUF6824"/>
</dbReference>
<dbReference type="EMBL" id="HBED01006700">
    <property type="protein sequence ID" value="CAD8297168.1"/>
    <property type="molecule type" value="Transcribed_RNA"/>
</dbReference>
<organism evidence="3">
    <name type="scientific">Pseudictyota dubia</name>
    <dbReference type="NCBI Taxonomy" id="2749911"/>
    <lineage>
        <taxon>Eukaryota</taxon>
        <taxon>Sar</taxon>
        <taxon>Stramenopiles</taxon>
        <taxon>Ochrophyta</taxon>
        <taxon>Bacillariophyta</taxon>
        <taxon>Mediophyceae</taxon>
        <taxon>Biddulphiophycidae</taxon>
        <taxon>Eupodiscales</taxon>
        <taxon>Odontellaceae</taxon>
        <taxon>Pseudictyota</taxon>
    </lineage>
</organism>
<feature type="domain" description="DUF6824" evidence="2">
    <location>
        <begin position="89"/>
        <end position="177"/>
    </location>
</feature>
<evidence type="ECO:0000313" key="3">
    <source>
        <dbReference type="EMBL" id="CAD8297168.1"/>
    </source>
</evidence>
<reference evidence="3" key="1">
    <citation type="submission" date="2021-01" db="EMBL/GenBank/DDBJ databases">
        <authorList>
            <person name="Corre E."/>
            <person name="Pelletier E."/>
            <person name="Niang G."/>
            <person name="Scheremetjew M."/>
            <person name="Finn R."/>
            <person name="Kale V."/>
            <person name="Holt S."/>
            <person name="Cochrane G."/>
            <person name="Meng A."/>
            <person name="Brown T."/>
            <person name="Cohen L."/>
        </authorList>
    </citation>
    <scope>NUCLEOTIDE SEQUENCE</scope>
    <source>
        <strain evidence="3">CCMP147</strain>
    </source>
</reference>
<evidence type="ECO:0000259" key="2">
    <source>
        <dbReference type="Pfam" id="PF20710"/>
    </source>
</evidence>
<proteinExistence type="predicted"/>
<feature type="region of interest" description="Disordered" evidence="1">
    <location>
        <begin position="47"/>
        <end position="74"/>
    </location>
</feature>
<accession>A0A7R9VKU5</accession>
<evidence type="ECO:0000256" key="1">
    <source>
        <dbReference type="SAM" id="MobiDB-lite"/>
    </source>
</evidence>